<reference evidence="2" key="1">
    <citation type="submission" date="2021-09" db="EMBL/GenBank/DDBJ databases">
        <title>Genome of Aequorivita sp. strain F47161.</title>
        <authorList>
            <person name="Wang Y."/>
        </authorList>
    </citation>
    <scope>NUCLEOTIDE SEQUENCE</scope>
    <source>
        <strain evidence="2">F47161</strain>
    </source>
</reference>
<dbReference type="Proteomes" id="UP001139461">
    <property type="component" value="Unassembled WGS sequence"/>
</dbReference>
<feature type="transmembrane region" description="Helical" evidence="1">
    <location>
        <begin position="118"/>
        <end position="135"/>
    </location>
</feature>
<comment type="caution">
    <text evidence="2">The sequence shown here is derived from an EMBL/GenBank/DDBJ whole genome shotgun (WGS) entry which is preliminary data.</text>
</comment>
<evidence type="ECO:0000313" key="2">
    <source>
        <dbReference type="EMBL" id="MCG2420319.1"/>
    </source>
</evidence>
<dbReference type="RefSeq" id="WP_237604096.1">
    <property type="nucleotide sequence ID" value="NZ_JAIRBA010000040.1"/>
</dbReference>
<proteinExistence type="predicted"/>
<evidence type="ECO:0000313" key="3">
    <source>
        <dbReference type="Proteomes" id="UP001139461"/>
    </source>
</evidence>
<accession>A0A9X1U240</accession>
<evidence type="ECO:0000256" key="1">
    <source>
        <dbReference type="SAM" id="Phobius"/>
    </source>
</evidence>
<organism evidence="2 3">
    <name type="scientific">Aequorivita vitellina</name>
    <dbReference type="NCBI Taxonomy" id="2874475"/>
    <lineage>
        <taxon>Bacteria</taxon>
        <taxon>Pseudomonadati</taxon>
        <taxon>Bacteroidota</taxon>
        <taxon>Flavobacteriia</taxon>
        <taxon>Flavobacteriales</taxon>
        <taxon>Flavobacteriaceae</taxon>
        <taxon>Aequorivita</taxon>
    </lineage>
</organism>
<keyword evidence="1" id="KW-1133">Transmembrane helix</keyword>
<protein>
    <submittedName>
        <fullName evidence="2">Uncharacterized protein</fullName>
    </submittedName>
</protein>
<feature type="transmembrane region" description="Helical" evidence="1">
    <location>
        <begin position="52"/>
        <end position="72"/>
    </location>
</feature>
<keyword evidence="3" id="KW-1185">Reference proteome</keyword>
<feature type="transmembrane region" description="Helical" evidence="1">
    <location>
        <begin position="92"/>
        <end position="112"/>
    </location>
</feature>
<keyword evidence="1" id="KW-0812">Transmembrane</keyword>
<gene>
    <name evidence="2" type="ORF">K8089_14930</name>
</gene>
<keyword evidence="1" id="KW-0472">Membrane</keyword>
<name>A0A9X1U240_9FLAO</name>
<dbReference type="AlphaFoldDB" id="A0A9X1U240"/>
<sequence length="165" mass="18290">MQNNPSSITPKAFLKTFSIIHVALVIGVSLFGIVAYTLTENQKFSIDYSGDAMFFVVPLIAIAGIVVANFLYRNTIKGLASKDTLMGKLIGIQTASIIKYALLEGAALFGIVAFMNEGNQYFLGISIFLIGWLIMQRPTRDKIERDLMLSGRLKSEFQQEDKPMN</sequence>
<dbReference type="EMBL" id="JAIRBA010000040">
    <property type="protein sequence ID" value="MCG2420319.1"/>
    <property type="molecule type" value="Genomic_DNA"/>
</dbReference>
<feature type="transmembrane region" description="Helical" evidence="1">
    <location>
        <begin position="12"/>
        <end position="37"/>
    </location>
</feature>